<dbReference type="AlphaFoldDB" id="A0A061S1M0"/>
<accession>A0A061S1M0</accession>
<sequence length="183" mass="19665">MDQSRPSTSDVNAVAPTASTNEGYLPNKNKPDSVTHSQPSKNKPEMDILDDISLFRRGSAGQADMKALIEKLEVAAQRLVQDLGRVTSHWEETMTSSAEAAVEHLVLYDSAASELQSSTQASVEAAQRLVRGCLAVQKELQGLDILAARVKSVKSALDELETVAAPLLKTPSLQLTINPSGNR</sequence>
<dbReference type="InterPro" id="IPR046465">
    <property type="entry name" value="BORCS6_C"/>
</dbReference>
<feature type="compositionally biased region" description="Polar residues" evidence="1">
    <location>
        <begin position="1"/>
        <end position="22"/>
    </location>
</feature>
<reference evidence="3" key="1">
    <citation type="submission" date="2014-05" db="EMBL/GenBank/DDBJ databases">
        <title>The transcriptome of the halophilic microalga Tetraselmis sp. GSL018 isolated from the Great Salt Lake, Utah.</title>
        <authorList>
            <person name="Jinkerson R.E."/>
            <person name="D'Adamo S."/>
            <person name="Posewitz M.C."/>
        </authorList>
    </citation>
    <scope>NUCLEOTIDE SEQUENCE</scope>
    <source>
        <strain evidence="3">GSL018</strain>
    </source>
</reference>
<dbReference type="EMBL" id="GBEZ01008887">
    <property type="protein sequence ID" value="JAC76676.1"/>
    <property type="molecule type" value="Transcribed_RNA"/>
</dbReference>
<protein>
    <recommendedName>
        <fullName evidence="2">BLOC-1-related complex subunit 6 C-terminal helix domain-containing protein</fullName>
    </recommendedName>
</protein>
<feature type="compositionally biased region" description="Polar residues" evidence="1">
    <location>
        <begin position="32"/>
        <end position="41"/>
    </location>
</feature>
<gene>
    <name evidence="3" type="ORF">TSPGSL018_19547</name>
</gene>
<evidence type="ECO:0000256" key="1">
    <source>
        <dbReference type="SAM" id="MobiDB-lite"/>
    </source>
</evidence>
<organism evidence="3">
    <name type="scientific">Tetraselmis sp. GSL018</name>
    <dbReference type="NCBI Taxonomy" id="582737"/>
    <lineage>
        <taxon>Eukaryota</taxon>
        <taxon>Viridiplantae</taxon>
        <taxon>Chlorophyta</taxon>
        <taxon>core chlorophytes</taxon>
        <taxon>Chlorodendrophyceae</taxon>
        <taxon>Chlorodendrales</taxon>
        <taxon>Chlorodendraceae</taxon>
        <taxon>Tetraselmis</taxon>
    </lineage>
</organism>
<dbReference type="Pfam" id="PF10157">
    <property type="entry name" value="BORCS6"/>
    <property type="match status" value="1"/>
</dbReference>
<feature type="domain" description="BLOC-1-related complex subunit 6 C-terminal helix" evidence="2">
    <location>
        <begin position="64"/>
        <end position="161"/>
    </location>
</feature>
<evidence type="ECO:0000259" key="2">
    <source>
        <dbReference type="Pfam" id="PF10157"/>
    </source>
</evidence>
<feature type="region of interest" description="Disordered" evidence="1">
    <location>
        <begin position="1"/>
        <end position="46"/>
    </location>
</feature>
<evidence type="ECO:0000313" key="3">
    <source>
        <dbReference type="EMBL" id="JAC76676.1"/>
    </source>
</evidence>
<proteinExistence type="predicted"/>
<name>A0A061S1M0_9CHLO</name>